<evidence type="ECO:0000313" key="1">
    <source>
        <dbReference type="EMBL" id="RNA08118.1"/>
    </source>
</evidence>
<protein>
    <submittedName>
        <fullName evidence="1">Uncharacterized protein</fullName>
    </submittedName>
</protein>
<dbReference type="OrthoDB" id="800482at2759"/>
<organism evidence="1 2">
    <name type="scientific">Brachionus plicatilis</name>
    <name type="common">Marine rotifer</name>
    <name type="synonym">Brachionus muelleri</name>
    <dbReference type="NCBI Taxonomy" id="10195"/>
    <lineage>
        <taxon>Eukaryota</taxon>
        <taxon>Metazoa</taxon>
        <taxon>Spiralia</taxon>
        <taxon>Gnathifera</taxon>
        <taxon>Rotifera</taxon>
        <taxon>Eurotatoria</taxon>
        <taxon>Monogononta</taxon>
        <taxon>Pseudotrocha</taxon>
        <taxon>Ploima</taxon>
        <taxon>Brachionidae</taxon>
        <taxon>Brachionus</taxon>
    </lineage>
</organism>
<dbReference type="Proteomes" id="UP000276133">
    <property type="component" value="Unassembled WGS sequence"/>
</dbReference>
<comment type="caution">
    <text evidence="1">The sequence shown here is derived from an EMBL/GenBank/DDBJ whole genome shotgun (WGS) entry which is preliminary data.</text>
</comment>
<dbReference type="AlphaFoldDB" id="A0A3M7QAW4"/>
<evidence type="ECO:0000313" key="2">
    <source>
        <dbReference type="Proteomes" id="UP000276133"/>
    </source>
</evidence>
<reference evidence="1 2" key="1">
    <citation type="journal article" date="2018" name="Sci. Rep.">
        <title>Genomic signatures of local adaptation to the degree of environmental predictability in rotifers.</title>
        <authorList>
            <person name="Franch-Gras L."/>
            <person name="Hahn C."/>
            <person name="Garcia-Roger E.M."/>
            <person name="Carmona M.J."/>
            <person name="Serra M."/>
            <person name="Gomez A."/>
        </authorList>
    </citation>
    <scope>NUCLEOTIDE SEQUENCE [LARGE SCALE GENOMIC DNA]</scope>
    <source>
        <strain evidence="1">HYR1</strain>
    </source>
</reference>
<gene>
    <name evidence="1" type="ORF">BpHYR1_013574</name>
</gene>
<name>A0A3M7QAW4_BRAPC</name>
<dbReference type="EMBL" id="REGN01006854">
    <property type="protein sequence ID" value="RNA08118.1"/>
    <property type="molecule type" value="Genomic_DNA"/>
</dbReference>
<keyword evidence="2" id="KW-1185">Reference proteome</keyword>
<proteinExistence type="predicted"/>
<sequence>MEHFGHKSNCRWFVRVLFGEVGAYPKMTAFQSIMLLSVGAPLTPTGGSSWSLLKSRISLRLAVIFNFDKFRTKYPSDEEAL</sequence>
<accession>A0A3M7QAW4</accession>